<evidence type="ECO:0000313" key="2">
    <source>
        <dbReference type="EMBL" id="KMS68194.1"/>
    </source>
</evidence>
<dbReference type="PATRIC" id="fig|1938.3.peg.9139"/>
<reference evidence="2 3" key="1">
    <citation type="submission" date="2015-06" db="EMBL/GenBank/DDBJ databases">
        <authorList>
            <person name="Ju K.-S."/>
            <person name="Doroghazi J.R."/>
            <person name="Metcalf W.W."/>
        </authorList>
    </citation>
    <scope>NUCLEOTIDE SEQUENCE [LARGE SCALE GENOMIC DNA]</scope>
    <source>
        <strain evidence="2 3">NRRL 3414</strain>
    </source>
</reference>
<dbReference type="InterPro" id="IPR009677">
    <property type="entry name" value="DUF1266"/>
</dbReference>
<comment type="caution">
    <text evidence="2">The sequence shown here is derived from an EMBL/GenBank/DDBJ whole genome shotgun (WGS) entry which is preliminary data.</text>
</comment>
<dbReference type="Pfam" id="PF06889">
    <property type="entry name" value="DUF1266"/>
    <property type="match status" value="1"/>
</dbReference>
<gene>
    <name evidence="2" type="ORF">ACM01_39985</name>
</gene>
<dbReference type="Proteomes" id="UP000037432">
    <property type="component" value="Unassembled WGS sequence"/>
</dbReference>
<accession>A0A0J7YXD8</accession>
<dbReference type="EMBL" id="LFNT01000082">
    <property type="protein sequence ID" value="KMS68194.1"/>
    <property type="molecule type" value="Genomic_DNA"/>
</dbReference>
<organism evidence="2 3">
    <name type="scientific">Streptomyces viridochromogenes</name>
    <dbReference type="NCBI Taxonomy" id="1938"/>
    <lineage>
        <taxon>Bacteria</taxon>
        <taxon>Bacillati</taxon>
        <taxon>Actinomycetota</taxon>
        <taxon>Actinomycetes</taxon>
        <taxon>Kitasatosporales</taxon>
        <taxon>Streptomycetaceae</taxon>
        <taxon>Streptomyces</taxon>
    </lineage>
</organism>
<name>A0A0J7YXD8_STRVR</name>
<proteinExistence type="predicted"/>
<evidence type="ECO:0000259" key="1">
    <source>
        <dbReference type="Pfam" id="PF06889"/>
    </source>
</evidence>
<dbReference type="RefSeq" id="WP_048586376.1">
    <property type="nucleotide sequence ID" value="NZ_LFNT01000082.1"/>
</dbReference>
<protein>
    <recommendedName>
        <fullName evidence="1">DUF1266 domain-containing protein</fullName>
    </recommendedName>
</protein>
<evidence type="ECO:0000313" key="3">
    <source>
        <dbReference type="Proteomes" id="UP000037432"/>
    </source>
</evidence>
<feature type="domain" description="DUF1266" evidence="1">
    <location>
        <begin position="98"/>
        <end position="196"/>
    </location>
</feature>
<dbReference type="OrthoDB" id="4086917at2"/>
<dbReference type="AlphaFoldDB" id="A0A0J7YXD8"/>
<sequence length="206" mass="23330">MGLWRWRRRGPKATRRYPVPLTTHQLWMVSLSAPVSRDRGASRTTLYPFTRIDDDGARRWLAEQWEITTREQLVGRLDGLSRSGYRARAYRVTGVSPLAWDAALYVDIARRGFACGLIGESDAWTALKNIVPAVVGTYGSWQEYAAHYLLGRQVWRDGLKGTTDVGFPAPQTAADAHLRALLDPENRSSPWNLAPWNTISHPDRTR</sequence>